<organism evidence="2 3">
    <name type="scientific">Cymbomonas tetramitiformis</name>
    <dbReference type="NCBI Taxonomy" id="36881"/>
    <lineage>
        <taxon>Eukaryota</taxon>
        <taxon>Viridiplantae</taxon>
        <taxon>Chlorophyta</taxon>
        <taxon>Pyramimonadophyceae</taxon>
        <taxon>Pyramimonadales</taxon>
        <taxon>Pyramimonadaceae</taxon>
        <taxon>Cymbomonas</taxon>
    </lineage>
</organism>
<proteinExistence type="predicted"/>
<gene>
    <name evidence="2" type="ORF">CYMTET_39894</name>
</gene>
<dbReference type="AlphaFoldDB" id="A0AAE0F427"/>
<evidence type="ECO:0000313" key="2">
    <source>
        <dbReference type="EMBL" id="KAK3250734.1"/>
    </source>
</evidence>
<sequence length="150" mass="15981">MRPKEVVVDDEGRADGDWGTNLMASGAVVTPSLQDVFDAGKLGETTTPSARGGGAAANGNTPSEGAFFDVSSAAAITSAAMGQQQQTGQEQREERQQRTQADGPRPWQVQRKAADHVDGEPPLGEDDLAFRCPVCSERTAPHPVWMARYL</sequence>
<comment type="caution">
    <text evidence="2">The sequence shown here is derived from an EMBL/GenBank/DDBJ whole genome shotgun (WGS) entry which is preliminary data.</text>
</comment>
<dbReference type="EMBL" id="LGRX02026526">
    <property type="protein sequence ID" value="KAK3250734.1"/>
    <property type="molecule type" value="Genomic_DNA"/>
</dbReference>
<name>A0AAE0F427_9CHLO</name>
<feature type="region of interest" description="Disordered" evidence="1">
    <location>
        <begin position="40"/>
        <end position="128"/>
    </location>
</feature>
<evidence type="ECO:0000313" key="3">
    <source>
        <dbReference type="Proteomes" id="UP001190700"/>
    </source>
</evidence>
<protein>
    <submittedName>
        <fullName evidence="2">Uncharacterized protein</fullName>
    </submittedName>
</protein>
<dbReference type="Proteomes" id="UP001190700">
    <property type="component" value="Unassembled WGS sequence"/>
</dbReference>
<reference evidence="2 3" key="1">
    <citation type="journal article" date="2015" name="Genome Biol. Evol.">
        <title>Comparative Genomics of a Bacterivorous Green Alga Reveals Evolutionary Causalities and Consequences of Phago-Mixotrophic Mode of Nutrition.</title>
        <authorList>
            <person name="Burns J.A."/>
            <person name="Paasch A."/>
            <person name="Narechania A."/>
            <person name="Kim E."/>
        </authorList>
    </citation>
    <scope>NUCLEOTIDE SEQUENCE [LARGE SCALE GENOMIC DNA]</scope>
    <source>
        <strain evidence="2 3">PLY_AMNH</strain>
    </source>
</reference>
<keyword evidence="3" id="KW-1185">Reference proteome</keyword>
<evidence type="ECO:0000256" key="1">
    <source>
        <dbReference type="SAM" id="MobiDB-lite"/>
    </source>
</evidence>
<accession>A0AAE0F427</accession>